<proteinExistence type="predicted"/>
<dbReference type="Gene3D" id="1.10.10.60">
    <property type="entry name" value="Homeodomain-like"/>
    <property type="match status" value="1"/>
</dbReference>
<protein>
    <submittedName>
        <fullName evidence="4">Transcriptional regulator</fullName>
    </submittedName>
</protein>
<evidence type="ECO:0000313" key="5">
    <source>
        <dbReference type="Proteomes" id="UP000198875"/>
    </source>
</evidence>
<dbReference type="PANTHER" id="PTHR30055:SF146">
    <property type="entry name" value="HTH-TYPE TRANSCRIPTIONAL DUAL REGULATOR CECR"/>
    <property type="match status" value="1"/>
</dbReference>
<keyword evidence="1 2" id="KW-0238">DNA-binding</keyword>
<feature type="DNA-binding region" description="H-T-H motif" evidence="2">
    <location>
        <begin position="37"/>
        <end position="56"/>
    </location>
</feature>
<organism evidence="4 5">
    <name type="scientific">Mycobacterium bohemicum DSM 44277</name>
    <dbReference type="NCBI Taxonomy" id="1236609"/>
    <lineage>
        <taxon>Bacteria</taxon>
        <taxon>Bacillati</taxon>
        <taxon>Actinomycetota</taxon>
        <taxon>Actinomycetes</taxon>
        <taxon>Mycobacteriales</taxon>
        <taxon>Mycobacteriaceae</taxon>
        <taxon>Mycobacterium</taxon>
    </lineage>
</organism>
<dbReference type="GO" id="GO:0003700">
    <property type="term" value="F:DNA-binding transcription factor activity"/>
    <property type="evidence" value="ECO:0007669"/>
    <property type="project" value="TreeGrafter"/>
</dbReference>
<feature type="domain" description="HTH tetR-type" evidence="3">
    <location>
        <begin position="14"/>
        <end position="74"/>
    </location>
</feature>
<evidence type="ECO:0000256" key="2">
    <source>
        <dbReference type="PROSITE-ProRule" id="PRU00335"/>
    </source>
</evidence>
<dbReference type="Proteomes" id="UP000198875">
    <property type="component" value="Unassembled WGS sequence"/>
</dbReference>
<name>A0A0U0W741_MYCBE</name>
<evidence type="ECO:0000313" key="4">
    <source>
        <dbReference type="EMBL" id="CPR10687.1"/>
    </source>
</evidence>
<gene>
    <name evidence="4" type="ORF">BN971_01992</name>
</gene>
<dbReference type="PANTHER" id="PTHR30055">
    <property type="entry name" value="HTH-TYPE TRANSCRIPTIONAL REGULATOR RUTR"/>
    <property type="match status" value="1"/>
</dbReference>
<dbReference type="GO" id="GO:0000976">
    <property type="term" value="F:transcription cis-regulatory region binding"/>
    <property type="evidence" value="ECO:0007669"/>
    <property type="project" value="TreeGrafter"/>
</dbReference>
<dbReference type="AlphaFoldDB" id="A0A0U0W741"/>
<dbReference type="Gene3D" id="1.10.357.10">
    <property type="entry name" value="Tetracycline Repressor, domain 2"/>
    <property type="match status" value="1"/>
</dbReference>
<dbReference type="EMBL" id="CSTD01000001">
    <property type="protein sequence ID" value="CPR10687.1"/>
    <property type="molecule type" value="Genomic_DNA"/>
</dbReference>
<dbReference type="InterPro" id="IPR050109">
    <property type="entry name" value="HTH-type_TetR-like_transc_reg"/>
</dbReference>
<dbReference type="SUPFAM" id="SSF46689">
    <property type="entry name" value="Homeodomain-like"/>
    <property type="match status" value="1"/>
</dbReference>
<dbReference type="InterPro" id="IPR001647">
    <property type="entry name" value="HTH_TetR"/>
</dbReference>
<dbReference type="InterPro" id="IPR009057">
    <property type="entry name" value="Homeodomain-like_sf"/>
</dbReference>
<dbReference type="PROSITE" id="PS50977">
    <property type="entry name" value="HTH_TETR_2"/>
    <property type="match status" value="1"/>
</dbReference>
<reference evidence="4 5" key="1">
    <citation type="submission" date="2015-03" db="EMBL/GenBank/DDBJ databases">
        <authorList>
            <person name="Murphy D."/>
        </authorList>
    </citation>
    <scope>NUCLEOTIDE SEQUENCE [LARGE SCALE GENOMIC DNA]</scope>
    <source>
        <strain evidence="4 5">DSM 44277</strain>
    </source>
</reference>
<dbReference type="Pfam" id="PF00440">
    <property type="entry name" value="TetR_N"/>
    <property type="match status" value="1"/>
</dbReference>
<evidence type="ECO:0000256" key="1">
    <source>
        <dbReference type="ARBA" id="ARBA00023125"/>
    </source>
</evidence>
<accession>A0A0U0W741</accession>
<evidence type="ECO:0000259" key="3">
    <source>
        <dbReference type="PROSITE" id="PS50977"/>
    </source>
</evidence>
<sequence length="192" mass="20375">MTAGASARERKPASVRRAEIVQAATIEFAETGLAGTRLEAIAARADISHPRIVQMFGSKQALFLAVVDAAFDRIEAAFTAAAARLGGDDGATPLVGLGDAYRRLLQRDRTVALMMLQSYAAAGDDAVREAVARRHLALQRAVVDLTDADELGVRTFFATGLLVTISTALALPGKRTDAAWGAWLLQNAARSR</sequence>